<gene>
    <name evidence="5" type="ORF">EGO53_20205</name>
</gene>
<feature type="region of interest" description="Disordered" evidence="2">
    <location>
        <begin position="640"/>
        <end position="670"/>
    </location>
</feature>
<name>A0A515D0N5_SERLI</name>
<dbReference type="RefSeq" id="WP_142815956.1">
    <property type="nucleotide sequence ID" value="NZ_CP033893.1"/>
</dbReference>
<reference evidence="5 6" key="1">
    <citation type="submission" date="2018-11" db="EMBL/GenBank/DDBJ databases">
        <title>The first complete genome of Serratia liquefaciens isolated from metalophyte plant revel distinctness adaptive mechanisms in an extreme habitat.</title>
        <authorList>
            <person name="Caneschi W.L."/>
            <person name="Sanchez A.B."/>
            <person name="Felestrino E.B."/>
            <person name="Assis R.A.B."/>
            <person name="Lemes C.G.C."/>
            <person name="Cordeiro I.F."/>
            <person name="Fonseca N.P."/>
            <person name="Villa M."/>
            <person name="Vieira I.T."/>
            <person name="Moraes L.A."/>
            <person name="Kamino L.H.Y."/>
            <person name="do Carmo F."/>
            <person name="Garcia C.M."/>
            <person name="Almeida N.F."/>
            <person name="Silva R.S."/>
            <person name="Ferro J.A."/>
            <person name="Ferro M.I.T."/>
            <person name="Varani A.M."/>
            <person name="Ferreira R.M."/>
            <person name="dos Santos V.L."/>
            <person name="Silva U.C."/>
            <person name="Setubal J.C."/>
            <person name="Moreira L.M."/>
        </authorList>
    </citation>
    <scope>NUCLEOTIDE SEQUENCE [LARGE SCALE GENOMIC DNA]</scope>
    <source>
        <strain evidence="5 6">FG3</strain>
    </source>
</reference>
<dbReference type="NCBIfam" id="TIGR02675">
    <property type="entry name" value="tape_meas_nterm"/>
    <property type="match status" value="1"/>
</dbReference>
<evidence type="ECO:0000313" key="5">
    <source>
        <dbReference type="EMBL" id="QDL33975.1"/>
    </source>
</evidence>
<evidence type="ECO:0000256" key="1">
    <source>
        <dbReference type="SAM" id="Coils"/>
    </source>
</evidence>
<dbReference type="Pfam" id="PF06120">
    <property type="entry name" value="Phage_HK97_TLTM"/>
    <property type="match status" value="1"/>
</dbReference>
<dbReference type="Pfam" id="PF20155">
    <property type="entry name" value="TMP_3"/>
    <property type="match status" value="1"/>
</dbReference>
<keyword evidence="1" id="KW-0175">Coiled coil</keyword>
<dbReference type="InterPro" id="IPR013491">
    <property type="entry name" value="Tape_meas_N"/>
</dbReference>
<evidence type="ECO:0000259" key="3">
    <source>
        <dbReference type="Pfam" id="PF06120"/>
    </source>
</evidence>
<dbReference type="Proteomes" id="UP000317572">
    <property type="component" value="Chromosome"/>
</dbReference>
<evidence type="ECO:0000256" key="2">
    <source>
        <dbReference type="SAM" id="MobiDB-lite"/>
    </source>
</evidence>
<organism evidence="5 6">
    <name type="scientific">Serratia liquefaciens</name>
    <dbReference type="NCBI Taxonomy" id="614"/>
    <lineage>
        <taxon>Bacteria</taxon>
        <taxon>Pseudomonadati</taxon>
        <taxon>Pseudomonadota</taxon>
        <taxon>Gammaproteobacteria</taxon>
        <taxon>Enterobacterales</taxon>
        <taxon>Yersiniaceae</taxon>
        <taxon>Serratia</taxon>
    </lineage>
</organism>
<protein>
    <submittedName>
        <fullName evidence="5">Phage tail tape measure protein</fullName>
    </submittedName>
</protein>
<evidence type="ECO:0000259" key="4">
    <source>
        <dbReference type="Pfam" id="PF20155"/>
    </source>
</evidence>
<proteinExistence type="predicted"/>
<dbReference type="EMBL" id="CP033893">
    <property type="protein sequence ID" value="QDL33975.1"/>
    <property type="molecule type" value="Genomic_DNA"/>
</dbReference>
<feature type="compositionally biased region" description="Basic and acidic residues" evidence="2">
    <location>
        <begin position="652"/>
        <end position="662"/>
    </location>
</feature>
<dbReference type="InterPro" id="IPR009302">
    <property type="entry name" value="Tail_length_tape_measure"/>
</dbReference>
<accession>A0A515D0N5</accession>
<feature type="domain" description="Tape measure protein N-terminal" evidence="4">
    <location>
        <begin position="83"/>
        <end position="273"/>
    </location>
</feature>
<feature type="domain" description="Tail length tape measure" evidence="3">
    <location>
        <begin position="417"/>
        <end position="690"/>
    </location>
</feature>
<evidence type="ECO:0000313" key="6">
    <source>
        <dbReference type="Proteomes" id="UP000317572"/>
    </source>
</evidence>
<sequence>MASLRELIIKISANSSSFQTEISRASRMGADYYKTMDQGNRKAEYATRQSQRALADLNGQLATVRQTALGMAGAFAGAFATGHLINLADQWNQVNARLKQASQSSDDFSKSQQSLMAISQRTGTAFGDNASLFARSAASMREFGFASDDVLKVTEAISTGLKLSGAGTQEASSVITQFSQALAQGVLRGEEFNSVNENGDRVIRALAAGMGVARKDLKAIADQGLLSIDKVVPALLSQLGTLQSEFAAMPSTVSGSITKVENAFQQWVGSINETSGVTATLSGSLDSLAGNIDNVAAVLGALVAVGAARYFGGLATSIASSTAATISATRNQLALAAAQRLGAAASLAQISTEREMTLAVQKSLVAQLELAQTEKTRLAIRTQLSANSAALASLTRAEAAATETLATAQSRLNIAGGLASKALGLIGGPAGAAMLAGTALYFLYEKTEQSRQAAIALADQMGTLSSQIRNMTQAQLALNQAQLRQSLEVQKEPLQELVIAYQGVTVQVERYQAQLAKLTPGTDEFVRKQRELTAAQDEQTIAQSNLQQARDRFSSTQNQINMMITQQTTGLRENYVEIKNVTSSLPLMTAEGSRFNSVLMAGNVVLRERNALLRAPMAIPQNPLTSPQEQLLQQASRERELSTLTGSTRVRKQAEFTADDKGLTNSPENQKARKQYIDDTVAAWTNQDKLKSSTAAAGSEAKKTATITGDYQQKIANLNKEIQVERVRLKEGDVAASLFSASMETGSKWTGTQRAELERLNKTLMEAKQRWDDHNAAIAADPYRQASQTRKESEEQLQRQIAGNEIKSAEELARRKQEINTTYLNAIAEAKQRNAVTGNQELAGNVDPLQNIENQLAKRQALIETYATAGVISEQRKNQMILASENETNEQRYQAAMALYSSQGDMQKLAVDLFQSSQERVTNMLTGMLTGTQTFKESMLNLFSTLTQSIINNLVDMAAQALITSTIMQTITGIFGGVAGGAAGGASAAAGSTGAMGMSTSYMAYAKGGVVASSDLSQFSGQVVSTPTTFAFAKGAGLMGEAGPEAIMPLTRAADGSLGVRAISQGAAGGGGGGAPQVYISIGSNGQTSQTTTPGWEQFGSEIGQFVDQRYRALRDKDLGQNGVLTQRLGGRR</sequence>
<feature type="coiled-coil region" evidence="1">
    <location>
        <begin position="750"/>
        <end position="777"/>
    </location>
</feature>
<dbReference type="AlphaFoldDB" id="A0A515D0N5"/>